<dbReference type="EMBL" id="JBHTCM010000010">
    <property type="protein sequence ID" value="MFC7333693.1"/>
    <property type="molecule type" value="Genomic_DNA"/>
</dbReference>
<evidence type="ECO:0000256" key="1">
    <source>
        <dbReference type="SAM" id="MobiDB-lite"/>
    </source>
</evidence>
<keyword evidence="2" id="KW-1133">Transmembrane helix</keyword>
<dbReference type="InterPro" id="IPR029787">
    <property type="entry name" value="Nucleotide_cyclase"/>
</dbReference>
<proteinExistence type="predicted"/>
<evidence type="ECO:0000256" key="2">
    <source>
        <dbReference type="SAM" id="Phobius"/>
    </source>
</evidence>
<dbReference type="CDD" id="cd07302">
    <property type="entry name" value="CHD"/>
    <property type="match status" value="1"/>
</dbReference>
<dbReference type="RefSeq" id="WP_377358933.1">
    <property type="nucleotide sequence ID" value="NZ_JBHTCM010000010.1"/>
</dbReference>
<keyword evidence="2" id="KW-0472">Membrane</keyword>
<feature type="transmembrane region" description="Helical" evidence="2">
    <location>
        <begin position="354"/>
        <end position="373"/>
    </location>
</feature>
<evidence type="ECO:0000259" key="3">
    <source>
        <dbReference type="PROSITE" id="PS50125"/>
    </source>
</evidence>
<dbReference type="PANTHER" id="PTHR43081">
    <property type="entry name" value="ADENYLATE CYCLASE, TERMINAL-DIFFERENTIATION SPECIFIC-RELATED"/>
    <property type="match status" value="1"/>
</dbReference>
<dbReference type="CDD" id="cd06225">
    <property type="entry name" value="HAMP"/>
    <property type="match status" value="1"/>
</dbReference>
<dbReference type="PROSITE" id="PS50125">
    <property type="entry name" value="GUANYLATE_CYCLASE_2"/>
    <property type="match status" value="1"/>
</dbReference>
<dbReference type="Gene3D" id="6.10.340.10">
    <property type="match status" value="1"/>
</dbReference>
<name>A0ABW2KUH6_9PROT</name>
<reference evidence="6" key="1">
    <citation type="journal article" date="2019" name="Int. J. Syst. Evol. Microbiol.">
        <title>The Global Catalogue of Microorganisms (GCM) 10K type strain sequencing project: providing services to taxonomists for standard genome sequencing and annotation.</title>
        <authorList>
            <consortium name="The Broad Institute Genomics Platform"/>
            <consortium name="The Broad Institute Genome Sequencing Center for Infectious Disease"/>
            <person name="Wu L."/>
            <person name="Ma J."/>
        </authorList>
    </citation>
    <scope>NUCLEOTIDE SEQUENCE [LARGE SCALE GENOMIC DNA]</scope>
    <source>
        <strain evidence="6">CGMCC 1.16275</strain>
    </source>
</reference>
<sequence length="671" mass="72064">MIRWRRQDAADPACPTGWKRKRFHLSIAAVLTLGFGTLMLLAVASVLAIGITTSSRNTFALLLDKSELAMGGLQAWVRAQMEPARWQAEYLAAMIGRGDVDPKDHGRMRDVLRSALAAAPQITGVGFLDPRGLWLTAKREADGSTSFGVYPDPSYGQEVSEISPEQGTAWMDPEWVPDLKVSFLSVRVPVRRDGKVIGLVATGVSFQDLSRFLADMGIATGQRAFILYDDAYVLAHPSLTGRSADFTLATAKGLPPLPRLEDLADPVARAIWYDVDPAGIATGRGELKAGAHVETRIDRGTQGRDLEIRESRVDDVRYVYLLRRITAFGVKPWTLAIAFRADDVDQELQRLARMSLGGFAILIVSVVLALLLGRAISRQIKRLAGAAVALRDLEFRAVPTLPDSRFREISDAAQAFNTMVAGLRWFETYVPKALVLRLIRRGDGHEGVISEEREVTVMFTDIKGFSTIAETMSPQQTAALLNAHFTRIAACIEAEGGTVDKFIGDAVMAFWGAPEAQPDHAVRALRAARAIAAVMAEEAAEARAIGRPPVCLRIGIHSGRVVVGNIGAESRINYTIVGDTVNTAARLEALGDGLIAGCDCVVLTSDETVRAAGDSGVPLRELGRFSLRGRAGSVKVWALAEDAAAPAHDAPGHVAPGGNAPASLGGLKTNG</sequence>
<dbReference type="Pfam" id="PF00672">
    <property type="entry name" value="HAMP"/>
    <property type="match status" value="1"/>
</dbReference>
<dbReference type="InterPro" id="IPR003660">
    <property type="entry name" value="HAMP_dom"/>
</dbReference>
<organism evidence="5 6">
    <name type="scientific">Rhodocista pekingensis</name>
    <dbReference type="NCBI Taxonomy" id="201185"/>
    <lineage>
        <taxon>Bacteria</taxon>
        <taxon>Pseudomonadati</taxon>
        <taxon>Pseudomonadota</taxon>
        <taxon>Alphaproteobacteria</taxon>
        <taxon>Rhodospirillales</taxon>
        <taxon>Azospirillaceae</taxon>
        <taxon>Rhodocista</taxon>
    </lineage>
</organism>
<dbReference type="InterPro" id="IPR001054">
    <property type="entry name" value="A/G_cyclase"/>
</dbReference>
<dbReference type="Gene3D" id="3.30.70.1230">
    <property type="entry name" value="Nucleotide cyclase"/>
    <property type="match status" value="1"/>
</dbReference>
<dbReference type="SUPFAM" id="SSF55073">
    <property type="entry name" value="Nucleotide cyclase"/>
    <property type="match status" value="1"/>
</dbReference>
<dbReference type="InterPro" id="IPR050697">
    <property type="entry name" value="Adenylyl/Guanylyl_Cyclase_3/4"/>
</dbReference>
<gene>
    <name evidence="5" type="ORF">ACFQPS_11005</name>
</gene>
<protein>
    <submittedName>
        <fullName evidence="5">Adenylate/guanylate cyclase domain-containing protein</fullName>
    </submittedName>
</protein>
<evidence type="ECO:0000259" key="4">
    <source>
        <dbReference type="PROSITE" id="PS50885"/>
    </source>
</evidence>
<dbReference type="Proteomes" id="UP001596456">
    <property type="component" value="Unassembled WGS sequence"/>
</dbReference>
<dbReference type="SMART" id="SM00044">
    <property type="entry name" value="CYCc"/>
    <property type="match status" value="1"/>
</dbReference>
<dbReference type="Pfam" id="PF00211">
    <property type="entry name" value="Guanylate_cyc"/>
    <property type="match status" value="1"/>
</dbReference>
<dbReference type="PANTHER" id="PTHR43081:SF1">
    <property type="entry name" value="ADENYLATE CYCLASE, TERMINAL-DIFFERENTIATION SPECIFIC"/>
    <property type="match status" value="1"/>
</dbReference>
<feature type="domain" description="Guanylate cyclase" evidence="3">
    <location>
        <begin position="456"/>
        <end position="588"/>
    </location>
</feature>
<keyword evidence="6" id="KW-1185">Reference proteome</keyword>
<comment type="caution">
    <text evidence="5">The sequence shown here is derived from an EMBL/GenBank/DDBJ whole genome shotgun (WGS) entry which is preliminary data.</text>
</comment>
<dbReference type="Gene3D" id="3.30.450.20">
    <property type="entry name" value="PAS domain"/>
    <property type="match status" value="1"/>
</dbReference>
<feature type="transmembrane region" description="Helical" evidence="2">
    <location>
        <begin position="27"/>
        <end position="51"/>
    </location>
</feature>
<evidence type="ECO:0000313" key="5">
    <source>
        <dbReference type="EMBL" id="MFC7333693.1"/>
    </source>
</evidence>
<accession>A0ABW2KUH6</accession>
<feature type="compositionally biased region" description="Low complexity" evidence="1">
    <location>
        <begin position="648"/>
        <end position="658"/>
    </location>
</feature>
<evidence type="ECO:0000313" key="6">
    <source>
        <dbReference type="Proteomes" id="UP001596456"/>
    </source>
</evidence>
<keyword evidence="2" id="KW-0812">Transmembrane</keyword>
<feature type="region of interest" description="Disordered" evidence="1">
    <location>
        <begin position="648"/>
        <end position="671"/>
    </location>
</feature>
<dbReference type="CDD" id="cd18773">
    <property type="entry name" value="PDC1_HK_sensor"/>
    <property type="match status" value="1"/>
</dbReference>
<feature type="domain" description="HAMP" evidence="4">
    <location>
        <begin position="374"/>
        <end position="428"/>
    </location>
</feature>
<dbReference type="PROSITE" id="PS50885">
    <property type="entry name" value="HAMP"/>
    <property type="match status" value="1"/>
</dbReference>